<dbReference type="STRING" id="871741.SAMN05192570_0419"/>
<dbReference type="EMBL" id="FOZV01000001">
    <property type="protein sequence ID" value="SFS30690.1"/>
    <property type="molecule type" value="Genomic_DNA"/>
</dbReference>
<dbReference type="OrthoDB" id="7205939at2"/>
<sequence length="201" mass="22245">MRVPPDAPTPPDLPETAEFWRRIHDDFVAGMPAALVARRYGVSERTVRRKAAEGGWRRCDHTVATEPPSRRRGYLDIQAAAARFPEFAEVQEANAVDAALLLFTPDQRYLRQFAFKRAAECAAMDRASEAVVWMRLVQQLDRSGARIEDEAIDASEADMLRVALLRRMSDDTRMKIAAAEEAARNGDGASEGRAGAEGEAS</sequence>
<feature type="compositionally biased region" description="Low complexity" evidence="1">
    <location>
        <begin position="191"/>
        <end position="201"/>
    </location>
</feature>
<dbReference type="AlphaFoldDB" id="A0A1I6NS47"/>
<proteinExistence type="predicted"/>
<keyword evidence="3" id="KW-1185">Reference proteome</keyword>
<accession>A0A1I6NS47</accession>
<feature type="region of interest" description="Disordered" evidence="1">
    <location>
        <begin position="178"/>
        <end position="201"/>
    </location>
</feature>
<evidence type="ECO:0000313" key="3">
    <source>
        <dbReference type="Proteomes" id="UP000198788"/>
    </source>
</evidence>
<evidence type="ECO:0000313" key="2">
    <source>
        <dbReference type="EMBL" id="SFS30690.1"/>
    </source>
</evidence>
<organism evidence="2 3">
    <name type="scientific">Brevundimonas viscosa</name>
    <dbReference type="NCBI Taxonomy" id="871741"/>
    <lineage>
        <taxon>Bacteria</taxon>
        <taxon>Pseudomonadati</taxon>
        <taxon>Pseudomonadota</taxon>
        <taxon>Alphaproteobacteria</taxon>
        <taxon>Caulobacterales</taxon>
        <taxon>Caulobacteraceae</taxon>
        <taxon>Brevundimonas</taxon>
    </lineage>
</organism>
<gene>
    <name evidence="2" type="ORF">SAMN05192570_0419</name>
</gene>
<dbReference type="RefSeq" id="WP_092306255.1">
    <property type="nucleotide sequence ID" value="NZ_FOZV01000001.1"/>
</dbReference>
<name>A0A1I6NS47_9CAUL</name>
<dbReference type="Proteomes" id="UP000198788">
    <property type="component" value="Unassembled WGS sequence"/>
</dbReference>
<protein>
    <submittedName>
        <fullName evidence="2">Uncharacterized protein</fullName>
    </submittedName>
</protein>
<reference evidence="3" key="1">
    <citation type="submission" date="2016-10" db="EMBL/GenBank/DDBJ databases">
        <authorList>
            <person name="Varghese N."/>
            <person name="Submissions S."/>
        </authorList>
    </citation>
    <scope>NUCLEOTIDE SEQUENCE [LARGE SCALE GENOMIC DNA]</scope>
    <source>
        <strain evidence="3">CGMCC 1.10683</strain>
    </source>
</reference>
<evidence type="ECO:0000256" key="1">
    <source>
        <dbReference type="SAM" id="MobiDB-lite"/>
    </source>
</evidence>